<dbReference type="Proteomes" id="UP000190776">
    <property type="component" value="Unassembled WGS sequence"/>
</dbReference>
<keyword evidence="4" id="KW-0238">DNA-binding</keyword>
<evidence type="ECO:0000256" key="4">
    <source>
        <dbReference type="ARBA" id="ARBA00023125"/>
    </source>
</evidence>
<dbReference type="PANTHER" id="PTHR36206">
    <property type="entry name" value="ASPERCRYPTIN BIOSYNTHESIS CLUSTER-SPECIFIC TRANSCRIPTION REGULATOR ATNN-RELATED"/>
    <property type="match status" value="1"/>
</dbReference>
<dbReference type="OrthoDB" id="3916495at2759"/>
<keyword evidence="1" id="KW-0479">Metal-binding</keyword>
<reference evidence="7 8" key="1">
    <citation type="submission" date="2017-01" db="EMBL/GenBank/DDBJ databases">
        <title>Draft genome sequence of Diplodia seriata F98.1, a fungal species involved in grapevine trunk diseases.</title>
        <authorList>
            <person name="Robert-Siegwald G."/>
            <person name="Vallet J."/>
            <person name="Abou-Mansour E."/>
            <person name="Xu J."/>
            <person name="Rey P."/>
            <person name="Bertsch C."/>
            <person name="Rego C."/>
            <person name="Larignon P."/>
            <person name="Fontaine F."/>
            <person name="Lebrun M.-H."/>
        </authorList>
    </citation>
    <scope>NUCLEOTIDE SEQUENCE [LARGE SCALE GENOMIC DNA]</scope>
    <source>
        <strain evidence="7 8">F98.1</strain>
    </source>
</reference>
<proteinExistence type="predicted"/>
<evidence type="ECO:0000256" key="1">
    <source>
        <dbReference type="ARBA" id="ARBA00022723"/>
    </source>
</evidence>
<evidence type="ECO:0000256" key="6">
    <source>
        <dbReference type="ARBA" id="ARBA00023242"/>
    </source>
</evidence>
<keyword evidence="2" id="KW-0862">Zinc</keyword>
<keyword evidence="3" id="KW-0805">Transcription regulation</keyword>
<keyword evidence="5" id="KW-0804">Transcription</keyword>
<name>A0A1S8B3B8_9PEZI</name>
<evidence type="ECO:0000256" key="3">
    <source>
        <dbReference type="ARBA" id="ARBA00023015"/>
    </source>
</evidence>
<keyword evidence="6" id="KW-0539">Nucleus</keyword>
<dbReference type="PANTHER" id="PTHR36206:SF12">
    <property type="entry name" value="ASPERCRYPTIN BIOSYNTHESIS CLUSTER-SPECIFIC TRANSCRIPTION REGULATOR ATNN-RELATED"/>
    <property type="match status" value="1"/>
</dbReference>
<dbReference type="STRING" id="420778.A0A1S8B3B8"/>
<evidence type="ECO:0008006" key="9">
    <source>
        <dbReference type="Google" id="ProtNLM"/>
    </source>
</evidence>
<dbReference type="AlphaFoldDB" id="A0A1S8B3B8"/>
<protein>
    <recommendedName>
        <fullName evidence="9">C6 zinc finger domain protein</fullName>
    </recommendedName>
</protein>
<evidence type="ECO:0000256" key="5">
    <source>
        <dbReference type="ARBA" id="ARBA00023163"/>
    </source>
</evidence>
<sequence length="529" mass="58433">MLYFQEFVGLLQGSSWNIAASTGDLWTVTLPQLTRGSSTLRYAAMAIGSLSKWYQSTSTSLRNVTVPAFQTAIEDAHYFQAVTYYCQALKMQSQRPSLQDAVFLSILSLFFEILRGNRKAALDHVNHGLALLLAVTTDVAATTNFAPDPRPVLGAVAEVFTQLIGQARTVLRGRVGQGPPLPHLVTGLRKARHTFESFMMLLSELPRAATPTPSTAPIPATFRSLDEFERHWTLSRRSQARMASIMADTMQASGGAPPGSLDDAALARFYDGLLSNARIRDFCADARREIRALDAAFAPLFDAVVADAEPGDPAYLKALHLRLQYLGVVLFEDPPQYASVETVRARTPVFREYVSLAATALGAAARQGQGQGQGQQRGERQKDNPAAQLSLQCGVAFNLCLLALFCRDPLVRDQAVGLLEGYPGQDGLWNTRALHALAARNRVVERANAVEGTDEERWRRLWRREMVFEEAGERVLLRYLDRDAGSGEWRLVEEAAEVRAREEQVCWRRQPLTGSGAPLLADLYAFYSD</sequence>
<gene>
    <name evidence="7" type="ORF">BK809_0006366</name>
</gene>
<evidence type="ECO:0000256" key="2">
    <source>
        <dbReference type="ARBA" id="ARBA00022833"/>
    </source>
</evidence>
<accession>A0A1S8B3B8</accession>
<organism evidence="7 8">
    <name type="scientific">Diplodia seriata</name>
    <dbReference type="NCBI Taxonomy" id="420778"/>
    <lineage>
        <taxon>Eukaryota</taxon>
        <taxon>Fungi</taxon>
        <taxon>Dikarya</taxon>
        <taxon>Ascomycota</taxon>
        <taxon>Pezizomycotina</taxon>
        <taxon>Dothideomycetes</taxon>
        <taxon>Dothideomycetes incertae sedis</taxon>
        <taxon>Botryosphaeriales</taxon>
        <taxon>Botryosphaeriaceae</taxon>
        <taxon>Diplodia</taxon>
    </lineage>
</organism>
<dbReference type="GO" id="GO:0046872">
    <property type="term" value="F:metal ion binding"/>
    <property type="evidence" value="ECO:0007669"/>
    <property type="project" value="UniProtKB-KW"/>
</dbReference>
<comment type="caution">
    <text evidence="7">The sequence shown here is derived from an EMBL/GenBank/DDBJ whole genome shotgun (WGS) entry which is preliminary data.</text>
</comment>
<dbReference type="EMBL" id="MSZU01000114">
    <property type="protein sequence ID" value="OMP82057.1"/>
    <property type="molecule type" value="Genomic_DNA"/>
</dbReference>
<evidence type="ECO:0000313" key="7">
    <source>
        <dbReference type="EMBL" id="OMP82057.1"/>
    </source>
</evidence>
<evidence type="ECO:0000313" key="8">
    <source>
        <dbReference type="Proteomes" id="UP000190776"/>
    </source>
</evidence>
<dbReference type="GO" id="GO:0003677">
    <property type="term" value="F:DNA binding"/>
    <property type="evidence" value="ECO:0007669"/>
    <property type="project" value="UniProtKB-KW"/>
</dbReference>
<dbReference type="InterPro" id="IPR052360">
    <property type="entry name" value="Transcr_Regulatory_Proteins"/>
</dbReference>